<gene>
    <name evidence="10" type="primary">gatB</name>
    <name evidence="12" type="ORF">EDD73_1045</name>
</gene>
<dbReference type="NCBIfam" id="NF004014">
    <property type="entry name" value="PRK05477.1-4"/>
    <property type="match status" value="1"/>
</dbReference>
<evidence type="ECO:0000256" key="10">
    <source>
        <dbReference type="HAMAP-Rule" id="MF_00121"/>
    </source>
</evidence>
<dbReference type="InterPro" id="IPR003789">
    <property type="entry name" value="Asn/Gln_tRNA_amidoTrase-B-like"/>
</dbReference>
<comment type="similarity">
    <text evidence="1 10">Belongs to the GatB/GatE family. GatB subfamily.</text>
</comment>
<evidence type="ECO:0000256" key="4">
    <source>
        <dbReference type="ARBA" id="ARBA00022741"/>
    </source>
</evidence>
<dbReference type="InterPro" id="IPR017958">
    <property type="entry name" value="Gln-tRNA_amidoTrfase_suB_CS"/>
</dbReference>
<keyword evidence="5 10" id="KW-0067">ATP-binding</keyword>
<dbReference type="SUPFAM" id="SSF89095">
    <property type="entry name" value="GatB/YqeY motif"/>
    <property type="match status" value="1"/>
</dbReference>
<comment type="catalytic activity">
    <reaction evidence="9 10">
        <text>L-glutamyl-tRNA(Gln) + L-glutamine + ATP + H2O = L-glutaminyl-tRNA(Gln) + L-glutamate + ADP + phosphate + H(+)</text>
        <dbReference type="Rhea" id="RHEA:17521"/>
        <dbReference type="Rhea" id="RHEA-COMP:9681"/>
        <dbReference type="Rhea" id="RHEA-COMP:9684"/>
        <dbReference type="ChEBI" id="CHEBI:15377"/>
        <dbReference type="ChEBI" id="CHEBI:15378"/>
        <dbReference type="ChEBI" id="CHEBI:29985"/>
        <dbReference type="ChEBI" id="CHEBI:30616"/>
        <dbReference type="ChEBI" id="CHEBI:43474"/>
        <dbReference type="ChEBI" id="CHEBI:58359"/>
        <dbReference type="ChEBI" id="CHEBI:78520"/>
        <dbReference type="ChEBI" id="CHEBI:78521"/>
        <dbReference type="ChEBI" id="CHEBI:456216"/>
    </reaction>
</comment>
<evidence type="ECO:0000259" key="11">
    <source>
        <dbReference type="SMART" id="SM00845"/>
    </source>
</evidence>
<dbReference type="InterPro" id="IPR014746">
    <property type="entry name" value="Gln_synth/guanido_kin_cat_dom"/>
</dbReference>
<dbReference type="GO" id="GO:0050567">
    <property type="term" value="F:glutaminyl-tRNA synthase (glutamine-hydrolyzing) activity"/>
    <property type="evidence" value="ECO:0007669"/>
    <property type="project" value="UniProtKB-UniRule"/>
</dbReference>
<keyword evidence="3 10" id="KW-0436">Ligase</keyword>
<sequence length="505" mass="55988">MQEFEFEIVMGLEIHSELATKSKIFCGCTTEFGGEQNTHVCPVCLGLPGVLPVLNRQVVEYAMTAGLALNCTIAEFSKFDRKNYFYPDLPKAYQTSQYDLPIAEKGWVDITTSQGTKRIGITRVHMEEDAGKLVHGGGTLAGAGYSLADYNRTAVPLIEIVSEPDIRSVEEAIAYMEHVKAILEYTGVSDCKMEQGSLRCDANISLRPWGQKEFGVRSELKNMNSFKTLQKALEYEIERQAEILRDGGVVVQETRMWDDAKGVTISLRSKEEAHDYRYFPEPDLVPIIISREWVDRVRAALPELPEARHERLVAAYGLPSYDAGIITDSKAMADYFDAACRHYGIEPSPIADDDGYRQADQQGKDRAKQISNYMMGELTRLVKEDGKGFEDCPISPENLVGLLQLLEAGTISSKIAKTVFETMYATGKEAKVIVEEKGLVQISDEGAIAKIVAEIVDKNPNVVADYKAGKEKAVGFFVGQIMKATKGKANPGVVNQLLKAELDRR</sequence>
<evidence type="ECO:0000256" key="3">
    <source>
        <dbReference type="ARBA" id="ARBA00022598"/>
    </source>
</evidence>
<comment type="function">
    <text evidence="7 10">Allows the formation of correctly charged Asn-tRNA(Asn) or Gln-tRNA(Gln) through the transamidation of misacylated Asp-tRNA(Asn) or Glu-tRNA(Gln) in organisms which lack either or both of asparaginyl-tRNA or glutaminyl-tRNA synthetases. The reaction takes place in the presence of glutamine and ATP through an activated phospho-Asp-tRNA(Asn) or phospho-Glu-tRNA(Gln).</text>
</comment>
<keyword evidence="4 10" id="KW-0547">Nucleotide-binding</keyword>
<dbReference type="GO" id="GO:0050566">
    <property type="term" value="F:asparaginyl-tRNA synthase (glutamine-hydrolyzing) activity"/>
    <property type="evidence" value="ECO:0007669"/>
    <property type="project" value="RHEA"/>
</dbReference>
<dbReference type="Gene3D" id="1.10.150.380">
    <property type="entry name" value="GatB domain, N-terminal subdomain"/>
    <property type="match status" value="1"/>
</dbReference>
<name>A0A4R2RX70_9FIRM</name>
<keyword evidence="13" id="KW-1185">Reference proteome</keyword>
<dbReference type="InterPro" id="IPR018027">
    <property type="entry name" value="Asn/Gln_amidotransferase"/>
</dbReference>
<dbReference type="SUPFAM" id="SSF55931">
    <property type="entry name" value="Glutamine synthetase/guanido kinase"/>
    <property type="match status" value="1"/>
</dbReference>
<keyword evidence="6 10" id="KW-0648">Protein biosynthesis</keyword>
<keyword evidence="12" id="KW-0808">Transferase</keyword>
<evidence type="ECO:0000256" key="2">
    <source>
        <dbReference type="ARBA" id="ARBA00011123"/>
    </source>
</evidence>
<dbReference type="Pfam" id="PF02637">
    <property type="entry name" value="GatB_Yqey"/>
    <property type="match status" value="1"/>
</dbReference>
<dbReference type="InterPro" id="IPR004413">
    <property type="entry name" value="GatB"/>
</dbReference>
<evidence type="ECO:0000256" key="8">
    <source>
        <dbReference type="ARBA" id="ARBA00047380"/>
    </source>
</evidence>
<dbReference type="PANTHER" id="PTHR11659:SF0">
    <property type="entry name" value="GLUTAMYL-TRNA(GLN) AMIDOTRANSFERASE SUBUNIT B, MITOCHONDRIAL"/>
    <property type="match status" value="1"/>
</dbReference>
<dbReference type="Proteomes" id="UP000294813">
    <property type="component" value="Unassembled WGS sequence"/>
</dbReference>
<comment type="caution">
    <text evidence="12">The sequence shown here is derived from an EMBL/GenBank/DDBJ whole genome shotgun (WGS) entry which is preliminary data.</text>
</comment>
<protein>
    <recommendedName>
        <fullName evidence="10">Aspartyl/glutamyl-tRNA(Asn/Gln) amidotransferase subunit B</fullName>
        <shortName evidence="10">Asp/Glu-ADT subunit B</shortName>
        <ecNumber evidence="10">6.3.5.-</ecNumber>
    </recommendedName>
</protein>
<reference evidence="12 13" key="1">
    <citation type="submission" date="2019-03" db="EMBL/GenBank/DDBJ databases">
        <title>Genomic Encyclopedia of Type Strains, Phase IV (KMG-IV): sequencing the most valuable type-strain genomes for metagenomic binning, comparative biology and taxonomic classification.</title>
        <authorList>
            <person name="Goeker M."/>
        </authorList>
    </citation>
    <scope>NUCLEOTIDE SEQUENCE [LARGE SCALE GENOMIC DNA]</scope>
    <source>
        <strain evidence="12 13">DSM 11170</strain>
    </source>
</reference>
<evidence type="ECO:0000256" key="9">
    <source>
        <dbReference type="ARBA" id="ARBA00047913"/>
    </source>
</evidence>
<dbReference type="GO" id="GO:0070681">
    <property type="term" value="P:glutaminyl-tRNAGln biosynthesis via transamidation"/>
    <property type="evidence" value="ECO:0007669"/>
    <property type="project" value="TreeGrafter"/>
</dbReference>
<dbReference type="InterPro" id="IPR023168">
    <property type="entry name" value="GatB_Yqey_C_2"/>
</dbReference>
<feature type="domain" description="Asn/Gln amidotransferase" evidence="11">
    <location>
        <begin position="334"/>
        <end position="502"/>
    </location>
</feature>
<dbReference type="Gene3D" id="1.10.10.410">
    <property type="match status" value="1"/>
</dbReference>
<dbReference type="InterPro" id="IPR006075">
    <property type="entry name" value="Asn/Gln-tRNA_Trfase_suB/E_cat"/>
</dbReference>
<dbReference type="EMBL" id="SLXT01000004">
    <property type="protein sequence ID" value="TCP68103.1"/>
    <property type="molecule type" value="Genomic_DNA"/>
</dbReference>
<dbReference type="RefSeq" id="WP_131918136.1">
    <property type="nucleotide sequence ID" value="NZ_JAOQNU010000004.1"/>
</dbReference>
<dbReference type="AlphaFoldDB" id="A0A4R2RX70"/>
<evidence type="ECO:0000256" key="5">
    <source>
        <dbReference type="ARBA" id="ARBA00022840"/>
    </source>
</evidence>
<dbReference type="HAMAP" id="MF_00121">
    <property type="entry name" value="GatB"/>
    <property type="match status" value="1"/>
</dbReference>
<dbReference type="Pfam" id="PF02934">
    <property type="entry name" value="GatB_N"/>
    <property type="match status" value="1"/>
</dbReference>
<dbReference type="FunFam" id="1.10.10.410:FF:000001">
    <property type="entry name" value="Aspartyl/glutamyl-tRNA(Asn/Gln) amidotransferase subunit B"/>
    <property type="match status" value="1"/>
</dbReference>
<organism evidence="12 13">
    <name type="scientific">Heliophilum fasciatum</name>
    <dbReference type="NCBI Taxonomy" id="35700"/>
    <lineage>
        <taxon>Bacteria</taxon>
        <taxon>Bacillati</taxon>
        <taxon>Bacillota</taxon>
        <taxon>Clostridia</taxon>
        <taxon>Eubacteriales</taxon>
        <taxon>Heliobacteriaceae</taxon>
        <taxon>Heliophilum</taxon>
    </lineage>
</organism>
<comment type="catalytic activity">
    <reaction evidence="8 10">
        <text>L-aspartyl-tRNA(Asn) + L-glutamine + ATP + H2O = L-asparaginyl-tRNA(Asn) + L-glutamate + ADP + phosphate + 2 H(+)</text>
        <dbReference type="Rhea" id="RHEA:14513"/>
        <dbReference type="Rhea" id="RHEA-COMP:9674"/>
        <dbReference type="Rhea" id="RHEA-COMP:9677"/>
        <dbReference type="ChEBI" id="CHEBI:15377"/>
        <dbReference type="ChEBI" id="CHEBI:15378"/>
        <dbReference type="ChEBI" id="CHEBI:29985"/>
        <dbReference type="ChEBI" id="CHEBI:30616"/>
        <dbReference type="ChEBI" id="CHEBI:43474"/>
        <dbReference type="ChEBI" id="CHEBI:58359"/>
        <dbReference type="ChEBI" id="CHEBI:78515"/>
        <dbReference type="ChEBI" id="CHEBI:78516"/>
        <dbReference type="ChEBI" id="CHEBI:456216"/>
    </reaction>
</comment>
<dbReference type="SMART" id="SM00845">
    <property type="entry name" value="GatB_Yqey"/>
    <property type="match status" value="1"/>
</dbReference>
<evidence type="ECO:0000256" key="6">
    <source>
        <dbReference type="ARBA" id="ARBA00022917"/>
    </source>
</evidence>
<dbReference type="NCBIfam" id="TIGR00133">
    <property type="entry name" value="gatB"/>
    <property type="match status" value="1"/>
</dbReference>
<dbReference type="GO" id="GO:0016740">
    <property type="term" value="F:transferase activity"/>
    <property type="evidence" value="ECO:0007669"/>
    <property type="project" value="UniProtKB-KW"/>
</dbReference>
<dbReference type="GO" id="GO:0005524">
    <property type="term" value="F:ATP binding"/>
    <property type="evidence" value="ECO:0007669"/>
    <property type="project" value="UniProtKB-KW"/>
</dbReference>
<dbReference type="PANTHER" id="PTHR11659">
    <property type="entry name" value="GLUTAMYL-TRNA GLN AMIDOTRANSFERASE SUBUNIT B MITOCHONDRIAL AND PROKARYOTIC PET112-RELATED"/>
    <property type="match status" value="1"/>
</dbReference>
<dbReference type="InterPro" id="IPR042114">
    <property type="entry name" value="GatB_C_1"/>
</dbReference>
<evidence type="ECO:0000256" key="1">
    <source>
        <dbReference type="ARBA" id="ARBA00005306"/>
    </source>
</evidence>
<comment type="subunit">
    <text evidence="2 10">Heterotrimer of A, B and C subunits.</text>
</comment>
<dbReference type="EC" id="6.3.5.-" evidence="10"/>
<dbReference type="NCBIfam" id="NF004012">
    <property type="entry name" value="PRK05477.1-2"/>
    <property type="match status" value="1"/>
</dbReference>
<dbReference type="PROSITE" id="PS01234">
    <property type="entry name" value="GATB"/>
    <property type="match status" value="1"/>
</dbReference>
<evidence type="ECO:0000313" key="13">
    <source>
        <dbReference type="Proteomes" id="UP000294813"/>
    </source>
</evidence>
<accession>A0A4R2RX70</accession>
<dbReference type="InterPro" id="IPR017959">
    <property type="entry name" value="Asn/Gln-tRNA_amidoTrfase_suB/E"/>
</dbReference>
<evidence type="ECO:0000256" key="7">
    <source>
        <dbReference type="ARBA" id="ARBA00024799"/>
    </source>
</evidence>
<proteinExistence type="inferred from homology"/>
<evidence type="ECO:0000313" key="12">
    <source>
        <dbReference type="EMBL" id="TCP68103.1"/>
    </source>
</evidence>
<dbReference type="OrthoDB" id="9804078at2"/>
<dbReference type="GO" id="GO:0006412">
    <property type="term" value="P:translation"/>
    <property type="evidence" value="ECO:0007669"/>
    <property type="project" value="UniProtKB-UniRule"/>
</dbReference>